<gene>
    <name evidence="1" type="ORF">B0H64DRAFT_67876</name>
</gene>
<comment type="caution">
    <text evidence="1">The sequence shown here is derived from an EMBL/GenBank/DDBJ whole genome shotgun (WGS) entry which is preliminary data.</text>
</comment>
<proteinExistence type="predicted"/>
<protein>
    <submittedName>
        <fullName evidence="1">Uncharacterized protein</fullName>
    </submittedName>
</protein>
<dbReference type="RefSeq" id="XP_062661690.1">
    <property type="nucleotide sequence ID" value="XM_062808605.1"/>
</dbReference>
<dbReference type="Proteomes" id="UP001278766">
    <property type="component" value="Unassembled WGS sequence"/>
</dbReference>
<reference evidence="1" key="1">
    <citation type="journal article" date="2023" name="Mol. Phylogenet. Evol.">
        <title>Genome-scale phylogeny and comparative genomics of the fungal order Sordariales.</title>
        <authorList>
            <person name="Hensen N."/>
            <person name="Bonometti L."/>
            <person name="Westerberg I."/>
            <person name="Brannstrom I.O."/>
            <person name="Guillou S."/>
            <person name="Cros-Aarteil S."/>
            <person name="Calhoun S."/>
            <person name="Haridas S."/>
            <person name="Kuo A."/>
            <person name="Mondo S."/>
            <person name="Pangilinan J."/>
            <person name="Riley R."/>
            <person name="LaButti K."/>
            <person name="Andreopoulos B."/>
            <person name="Lipzen A."/>
            <person name="Chen C."/>
            <person name="Yan M."/>
            <person name="Daum C."/>
            <person name="Ng V."/>
            <person name="Clum A."/>
            <person name="Steindorff A."/>
            <person name="Ohm R.A."/>
            <person name="Martin F."/>
            <person name="Silar P."/>
            <person name="Natvig D.O."/>
            <person name="Lalanne C."/>
            <person name="Gautier V."/>
            <person name="Ament-Velasquez S.L."/>
            <person name="Kruys A."/>
            <person name="Hutchinson M.I."/>
            <person name="Powell A.J."/>
            <person name="Barry K."/>
            <person name="Miller A.N."/>
            <person name="Grigoriev I.V."/>
            <person name="Debuchy R."/>
            <person name="Gladieux P."/>
            <person name="Hiltunen Thoren M."/>
            <person name="Johannesson H."/>
        </authorList>
    </citation>
    <scope>NUCLEOTIDE SEQUENCE</scope>
    <source>
        <strain evidence="1">CBS 168.71</strain>
    </source>
</reference>
<dbReference type="EMBL" id="JAUEPN010000002">
    <property type="protein sequence ID" value="KAK3298176.1"/>
    <property type="molecule type" value="Genomic_DNA"/>
</dbReference>
<organism evidence="1 2">
    <name type="scientific">Chaetomium fimeti</name>
    <dbReference type="NCBI Taxonomy" id="1854472"/>
    <lineage>
        <taxon>Eukaryota</taxon>
        <taxon>Fungi</taxon>
        <taxon>Dikarya</taxon>
        <taxon>Ascomycota</taxon>
        <taxon>Pezizomycotina</taxon>
        <taxon>Sordariomycetes</taxon>
        <taxon>Sordariomycetidae</taxon>
        <taxon>Sordariales</taxon>
        <taxon>Chaetomiaceae</taxon>
        <taxon>Chaetomium</taxon>
    </lineage>
</organism>
<dbReference type="GeneID" id="87845553"/>
<evidence type="ECO:0000313" key="1">
    <source>
        <dbReference type="EMBL" id="KAK3298176.1"/>
    </source>
</evidence>
<accession>A0AAE0HM46</accession>
<name>A0AAE0HM46_9PEZI</name>
<dbReference type="AlphaFoldDB" id="A0AAE0HM46"/>
<reference evidence="1" key="2">
    <citation type="submission" date="2023-06" db="EMBL/GenBank/DDBJ databases">
        <authorList>
            <consortium name="Lawrence Berkeley National Laboratory"/>
            <person name="Haridas S."/>
            <person name="Hensen N."/>
            <person name="Bonometti L."/>
            <person name="Westerberg I."/>
            <person name="Brannstrom I.O."/>
            <person name="Guillou S."/>
            <person name="Cros-Aarteil S."/>
            <person name="Calhoun S."/>
            <person name="Kuo A."/>
            <person name="Mondo S."/>
            <person name="Pangilinan J."/>
            <person name="Riley R."/>
            <person name="Labutti K."/>
            <person name="Andreopoulos B."/>
            <person name="Lipzen A."/>
            <person name="Chen C."/>
            <person name="Yanf M."/>
            <person name="Daum C."/>
            <person name="Ng V."/>
            <person name="Clum A."/>
            <person name="Steindorff A."/>
            <person name="Ohm R."/>
            <person name="Martin F."/>
            <person name="Silar P."/>
            <person name="Natvig D."/>
            <person name="Lalanne C."/>
            <person name="Gautier V."/>
            <person name="Ament-Velasquez S.L."/>
            <person name="Kruys A."/>
            <person name="Hutchinson M.I."/>
            <person name="Powell A.J."/>
            <person name="Barry K."/>
            <person name="Miller A.N."/>
            <person name="Grigoriev I.V."/>
            <person name="Debuchy R."/>
            <person name="Gladieux P."/>
            <person name="Thoren M.H."/>
            <person name="Johannesson H."/>
        </authorList>
    </citation>
    <scope>NUCLEOTIDE SEQUENCE</scope>
    <source>
        <strain evidence="1">CBS 168.71</strain>
    </source>
</reference>
<sequence>MAWGSPDSDLSPCSSILRLSGHQVAQQSREFLTRRSNVIMADLGAPVVVRFFSLETKPRRFLRTYHATASCSRPTQLSVGVCWFQATQATLSRSPSATSKCPPRQWSRNRRFSQVIFAASTTQPTVRAEALKEHETMRAFAMCCPSGPSTKPAELTGAQNLAGDRSVAFLGMPGAQQGSRCQDLGAITFNELTRWAKGQALRWLTHRTSRRRPGAGPRNETSLVGRLTSSFWPTCLLAFWSQS</sequence>
<evidence type="ECO:0000313" key="2">
    <source>
        <dbReference type="Proteomes" id="UP001278766"/>
    </source>
</evidence>
<keyword evidence="2" id="KW-1185">Reference proteome</keyword>